<dbReference type="PRINTS" id="PR00722">
    <property type="entry name" value="CHYMOTRYPSIN"/>
</dbReference>
<dbReference type="InterPro" id="IPR001314">
    <property type="entry name" value="Peptidase_S1A"/>
</dbReference>
<keyword evidence="3" id="KW-0732">Signal</keyword>
<dbReference type="RefSeq" id="XP_044317043.1">
    <property type="nucleotide sequence ID" value="XM_044461108.1"/>
</dbReference>
<evidence type="ECO:0000259" key="4">
    <source>
        <dbReference type="PROSITE" id="PS50240"/>
    </source>
</evidence>
<dbReference type="EnsemblMetazoa" id="XM_044461108.1">
    <property type="protein sequence ID" value="XP_044317043.1"/>
    <property type="gene ID" value="LOC108043528"/>
</dbReference>
<dbReference type="SMART" id="SM00020">
    <property type="entry name" value="Tryp_SPc"/>
    <property type="match status" value="1"/>
</dbReference>
<reference evidence="6" key="1">
    <citation type="journal article" date="2021" name="Elife">
        <title>Highly contiguous assemblies of 101 drosophilid genomes.</title>
        <authorList>
            <person name="Kim B.Y."/>
            <person name="Wang J.R."/>
            <person name="Miller D.E."/>
            <person name="Barmina O."/>
            <person name="Delaney E."/>
            <person name="Thompson A."/>
            <person name="Comeault A.A."/>
            <person name="Peede D."/>
            <person name="D'Agostino E.R."/>
            <person name="Pelaez J."/>
            <person name="Aguilar J.M."/>
            <person name="Haji D."/>
            <person name="Matsunaga T."/>
            <person name="Armstrong E.E."/>
            <person name="Zych M."/>
            <person name="Ogawa Y."/>
            <person name="Stamenkovic-Radak M."/>
            <person name="Jelic M."/>
            <person name="Veselinovic M.S."/>
            <person name="Tanaskovic M."/>
            <person name="Eric P."/>
            <person name="Gao J.J."/>
            <person name="Katoh T.K."/>
            <person name="Toda M.J."/>
            <person name="Watabe H."/>
            <person name="Watada M."/>
            <person name="Davis J.S."/>
            <person name="Moyle L.C."/>
            <person name="Manoli G."/>
            <person name="Bertolini E."/>
            <person name="Kostal V."/>
            <person name="Hawley R.S."/>
            <person name="Takahashi A."/>
            <person name="Jones C.D."/>
            <person name="Price D.K."/>
            <person name="Whiteman N."/>
            <person name="Kopp A."/>
            <person name="Matute D.R."/>
            <person name="Petrov D.A."/>
        </authorList>
    </citation>
    <scope>NUCLEOTIDE SEQUENCE [LARGE SCALE GENOMIC DNA]</scope>
</reference>
<feature type="chain" id="PRO_5045028363" description="Peptidase S1 domain-containing protein" evidence="3">
    <location>
        <begin position="35"/>
        <end position="486"/>
    </location>
</feature>
<dbReference type="Pfam" id="PF00089">
    <property type="entry name" value="Trypsin"/>
    <property type="match status" value="2"/>
</dbReference>
<dbReference type="GeneID" id="108043528"/>
<keyword evidence="1" id="KW-1015">Disulfide bond</keyword>
<evidence type="ECO:0000313" key="5">
    <source>
        <dbReference type="EnsemblMetazoa" id="XP_044317042.1"/>
    </source>
</evidence>
<sequence length="486" mass="54674">MFHSFRDSPEMKTSFAWIPLLTLLLSHVASDADAFPFLEEPCGNTNQAAPWMAAITNYTHFLCGGTLINKEFVLAAAHCMVDHGDLIVALGASNQLLSKETYRVILAVIHNSYEADGNRNDIGLLKLSRPVVYNVHISPICIILDKTMNNQISYENNLKAFAWDLISKTLQNITINRIDRSYCYSIVRGYPNLKQICAVSSDNEICDSETGPLTIPIRYHNEVKTVIVGHGKISCSRQGVYTDVTSYVDWIKTTVKAFATLESPKPKIWLYNDCSGSTLQSKLRAQIYAPNFMGQGVFITDRFIITNSRGLPEDADSLDVGLAGTSRIHNEFRVDAIFKHPESYDFKNDVALLKLRQSVKIDGFKPICMLARKYSQPSLFTTFDYVQTEEHVHIYRYTVELFNNQICSTEIGRAIKLDQVCVRTPAGVSKNYGKLGDVLGKEVMYLEKEWLVLLGIVSYLSNGLQVFTNLMAHTDWIANVVNSNQF</sequence>
<organism evidence="5 6">
    <name type="scientific">Drosophila rhopaloa</name>
    <name type="common">Fruit fly</name>
    <dbReference type="NCBI Taxonomy" id="1041015"/>
    <lineage>
        <taxon>Eukaryota</taxon>
        <taxon>Metazoa</taxon>
        <taxon>Ecdysozoa</taxon>
        <taxon>Arthropoda</taxon>
        <taxon>Hexapoda</taxon>
        <taxon>Insecta</taxon>
        <taxon>Pterygota</taxon>
        <taxon>Neoptera</taxon>
        <taxon>Endopterygota</taxon>
        <taxon>Diptera</taxon>
        <taxon>Brachycera</taxon>
        <taxon>Muscomorpha</taxon>
        <taxon>Ephydroidea</taxon>
        <taxon>Drosophilidae</taxon>
        <taxon>Drosophila</taxon>
        <taxon>Sophophora</taxon>
    </lineage>
</organism>
<reference evidence="5" key="2">
    <citation type="submission" date="2025-05" db="UniProtKB">
        <authorList>
            <consortium name="EnsemblMetazoa"/>
        </authorList>
    </citation>
    <scope>IDENTIFICATION</scope>
</reference>
<dbReference type="SUPFAM" id="SSF50494">
    <property type="entry name" value="Trypsin-like serine proteases"/>
    <property type="match status" value="2"/>
</dbReference>
<keyword evidence="6" id="KW-1185">Reference proteome</keyword>
<evidence type="ECO:0000256" key="2">
    <source>
        <dbReference type="ARBA" id="ARBA00024195"/>
    </source>
</evidence>
<proteinExistence type="inferred from homology"/>
<dbReference type="RefSeq" id="XP_044317042.1">
    <property type="nucleotide sequence ID" value="XM_044461107.1"/>
</dbReference>
<name>A0ABM5JDZ1_DRORH</name>
<dbReference type="InterPro" id="IPR043504">
    <property type="entry name" value="Peptidase_S1_PA_chymotrypsin"/>
</dbReference>
<feature type="domain" description="Peptidase S1" evidence="4">
    <location>
        <begin position="41"/>
        <end position="256"/>
    </location>
</feature>
<evidence type="ECO:0000256" key="1">
    <source>
        <dbReference type="ARBA" id="ARBA00023157"/>
    </source>
</evidence>
<dbReference type="InterPro" id="IPR009003">
    <property type="entry name" value="Peptidase_S1_PA"/>
</dbReference>
<evidence type="ECO:0000313" key="6">
    <source>
        <dbReference type="Proteomes" id="UP001652680"/>
    </source>
</evidence>
<dbReference type="CDD" id="cd00190">
    <property type="entry name" value="Tryp_SPc"/>
    <property type="match status" value="1"/>
</dbReference>
<dbReference type="InterPro" id="IPR051487">
    <property type="entry name" value="Ser/Thr_Proteases_Immune/Dev"/>
</dbReference>
<evidence type="ECO:0000256" key="3">
    <source>
        <dbReference type="SAM" id="SignalP"/>
    </source>
</evidence>
<dbReference type="RefSeq" id="XP_044317044.1">
    <property type="nucleotide sequence ID" value="XM_044461109.1"/>
</dbReference>
<comment type="similarity">
    <text evidence="2">Belongs to the peptidase S1 family. CLIP subfamily.</text>
</comment>
<dbReference type="Gene3D" id="2.40.10.10">
    <property type="entry name" value="Trypsin-like serine proteases"/>
    <property type="match status" value="3"/>
</dbReference>
<dbReference type="PANTHER" id="PTHR24256">
    <property type="entry name" value="TRYPTASE-RELATED"/>
    <property type="match status" value="1"/>
</dbReference>
<feature type="domain" description="Peptidase S1" evidence="4">
    <location>
        <begin position="227"/>
        <end position="482"/>
    </location>
</feature>
<dbReference type="Proteomes" id="UP001652680">
    <property type="component" value="Unassembled WGS sequence"/>
</dbReference>
<accession>A0ABM5JDZ1</accession>
<dbReference type="EnsemblMetazoa" id="XM_044461109.1">
    <property type="protein sequence ID" value="XP_044317044.1"/>
    <property type="gene ID" value="LOC108043528"/>
</dbReference>
<dbReference type="EnsemblMetazoa" id="XM_044461107.1">
    <property type="protein sequence ID" value="XP_044317042.1"/>
    <property type="gene ID" value="LOC108043528"/>
</dbReference>
<protein>
    <recommendedName>
        <fullName evidence="4">Peptidase S1 domain-containing protein</fullName>
    </recommendedName>
</protein>
<dbReference type="InterPro" id="IPR001254">
    <property type="entry name" value="Trypsin_dom"/>
</dbReference>
<feature type="signal peptide" evidence="3">
    <location>
        <begin position="1"/>
        <end position="34"/>
    </location>
</feature>
<dbReference type="PROSITE" id="PS50240">
    <property type="entry name" value="TRYPSIN_DOM"/>
    <property type="match status" value="2"/>
</dbReference>